<dbReference type="SUPFAM" id="SSF51735">
    <property type="entry name" value="NAD(P)-binding Rossmann-fold domains"/>
    <property type="match status" value="1"/>
</dbReference>
<evidence type="ECO:0000256" key="11">
    <source>
        <dbReference type="PIRSR" id="PIRSR601088-4"/>
    </source>
</evidence>
<keyword evidence="6 10" id="KW-0464">Manganese</keyword>
<evidence type="ECO:0000256" key="12">
    <source>
        <dbReference type="RuleBase" id="RU361152"/>
    </source>
</evidence>
<protein>
    <submittedName>
        <fullName evidence="15">Alpha-galactosidase</fullName>
    </submittedName>
</protein>
<feature type="binding site" evidence="9">
    <location>
        <position position="150"/>
    </location>
    <ligand>
        <name>substrate</name>
    </ligand>
</feature>
<dbReference type="Pfam" id="PF11975">
    <property type="entry name" value="Glyco_hydro_4C"/>
    <property type="match status" value="1"/>
</dbReference>
<dbReference type="InterPro" id="IPR019802">
    <property type="entry name" value="GlycHydrolase_4_CS"/>
</dbReference>
<name>A0A917HHI4_9BACL</name>
<keyword evidence="16" id="KW-1185">Reference proteome</keyword>
<sequence>MAAKIVFIGAGSIIFVKNLIGDCLLTPALRDAHIALLDIDKEKLRLSEQMLKQLNNNINEGRADIKAYDDQREALRDADFVINAIHVGGYDPCVINDFEIPLKYGLKQSYADTLGMGGIFRGLRTIPVMLQIAKDMEEVCPDAWLLNYTNPMAIVTGAIQKATSIKTVGLCHSVQICVRDLFEGLGMDHTNVKSKIAGINHQAWLLEVHRDGEDLYPEVKRRALERQAAEQHDDKVRYEIMNQFGYYVTESTQHTAEYVPYFIKNAYPELLDEYGVHTMMYKNWGQSQADYWQKAMEELLGNKGLSHERTHEYASYIMESILTDKIYKIGANVMNNGLITNLPDGVNVEVPCLVDGSGITPCYIGDLPPQLAALNRTNINVQDLTIEASLTGNKEHVYHAALLDPHTSAELSIADIRSMVDELLEANRSYLPQFEI</sequence>
<keyword evidence="10" id="KW-0408">Iron</keyword>
<evidence type="ECO:0000256" key="10">
    <source>
        <dbReference type="PIRSR" id="PIRSR601088-3"/>
    </source>
</evidence>
<feature type="domain" description="Glycosyl hydrolase family 4 C-terminal" evidence="14">
    <location>
        <begin position="196"/>
        <end position="407"/>
    </location>
</feature>
<dbReference type="NCBIfam" id="NF011657">
    <property type="entry name" value="PRK15076.1"/>
    <property type="match status" value="1"/>
</dbReference>
<evidence type="ECO:0000313" key="15">
    <source>
        <dbReference type="EMBL" id="GGG79045.1"/>
    </source>
</evidence>
<evidence type="ECO:0000256" key="6">
    <source>
        <dbReference type="ARBA" id="ARBA00023211"/>
    </source>
</evidence>
<comment type="similarity">
    <text evidence="2 12">Belongs to the glycosyl hydrolase 4 family.</text>
</comment>
<evidence type="ECO:0000256" key="4">
    <source>
        <dbReference type="ARBA" id="ARBA00022801"/>
    </source>
</evidence>
<dbReference type="InterPro" id="IPR022616">
    <property type="entry name" value="Glyco_hydro_4_C"/>
</dbReference>
<dbReference type="InterPro" id="IPR053715">
    <property type="entry name" value="GH4_Enzyme_sf"/>
</dbReference>
<evidence type="ECO:0000256" key="5">
    <source>
        <dbReference type="ARBA" id="ARBA00023027"/>
    </source>
</evidence>
<gene>
    <name evidence="15" type="primary">melA</name>
    <name evidence="15" type="ORF">GCM10010918_40070</name>
</gene>
<evidence type="ECO:0000259" key="14">
    <source>
        <dbReference type="Pfam" id="PF11975"/>
    </source>
</evidence>
<dbReference type="GO" id="GO:0016616">
    <property type="term" value="F:oxidoreductase activity, acting on the CH-OH group of donors, NAD or NADP as acceptor"/>
    <property type="evidence" value="ECO:0007669"/>
    <property type="project" value="InterPro"/>
</dbReference>
<feature type="binding site" evidence="10">
    <location>
        <position position="201"/>
    </location>
    <ligand>
        <name>Mn(2+)</name>
        <dbReference type="ChEBI" id="CHEBI:29035"/>
    </ligand>
</feature>
<keyword evidence="13" id="KW-0175">Coiled coil</keyword>
<dbReference type="PROSITE" id="PS01324">
    <property type="entry name" value="GLYCOSYL_HYDROL_F4"/>
    <property type="match status" value="1"/>
</dbReference>
<dbReference type="Pfam" id="PF02056">
    <property type="entry name" value="Glyco_hydro_4"/>
    <property type="match status" value="1"/>
</dbReference>
<comment type="cofactor">
    <cofactor evidence="1">
        <name>Mn(2+)</name>
        <dbReference type="ChEBI" id="CHEBI:29035"/>
    </cofactor>
</comment>
<dbReference type="GO" id="GO:0046872">
    <property type="term" value="F:metal ion binding"/>
    <property type="evidence" value="ECO:0007669"/>
    <property type="project" value="UniProtKB-KW"/>
</dbReference>
<feature type="site" description="Increases basicity of active site Tyr" evidence="11">
    <location>
        <position position="112"/>
    </location>
</feature>
<feature type="coiled-coil region" evidence="13">
    <location>
        <begin position="37"/>
        <end position="78"/>
    </location>
</feature>
<dbReference type="SUPFAM" id="SSF56327">
    <property type="entry name" value="LDH C-terminal domain-like"/>
    <property type="match status" value="1"/>
</dbReference>
<dbReference type="AlphaFoldDB" id="A0A917HHI4"/>
<keyword evidence="4 12" id="KW-0378">Hydrolase</keyword>
<dbReference type="EMBL" id="BMHY01000008">
    <property type="protein sequence ID" value="GGG79045.1"/>
    <property type="molecule type" value="Genomic_DNA"/>
</dbReference>
<proteinExistence type="inferred from homology"/>
<keyword evidence="10" id="KW-0533">Nickel</keyword>
<evidence type="ECO:0000313" key="16">
    <source>
        <dbReference type="Proteomes" id="UP000600247"/>
    </source>
</evidence>
<evidence type="ECO:0000256" key="9">
    <source>
        <dbReference type="PIRSR" id="PIRSR601088-2"/>
    </source>
</evidence>
<accession>A0A917HHI4</accession>
<evidence type="ECO:0000256" key="8">
    <source>
        <dbReference type="ARBA" id="ARBA00023295"/>
    </source>
</evidence>
<organism evidence="15 16">
    <name type="scientific">Paenibacillus radicis</name>
    <name type="common">ex Gao et al. 2016</name>
    <dbReference type="NCBI Taxonomy" id="1737354"/>
    <lineage>
        <taxon>Bacteria</taxon>
        <taxon>Bacillati</taxon>
        <taxon>Bacillota</taxon>
        <taxon>Bacilli</taxon>
        <taxon>Bacillales</taxon>
        <taxon>Paenibacillaceae</taxon>
        <taxon>Paenibacillus</taxon>
    </lineage>
</organism>
<keyword evidence="3 10" id="KW-0479">Metal-binding</keyword>
<dbReference type="InterPro" id="IPR015955">
    <property type="entry name" value="Lactate_DH/Glyco_Ohase_4_C"/>
</dbReference>
<keyword evidence="10" id="KW-0170">Cobalt</keyword>
<dbReference type="PANTHER" id="PTHR32092:SF6">
    <property type="entry name" value="ALPHA-GALACTOSIDASE"/>
    <property type="match status" value="1"/>
</dbReference>
<dbReference type="RefSeq" id="WP_188890962.1">
    <property type="nucleotide sequence ID" value="NZ_BMHY01000008.1"/>
</dbReference>
<evidence type="ECO:0000256" key="7">
    <source>
        <dbReference type="ARBA" id="ARBA00023277"/>
    </source>
</evidence>
<dbReference type="InterPro" id="IPR001088">
    <property type="entry name" value="Glyco_hydro_4"/>
</dbReference>
<dbReference type="Proteomes" id="UP000600247">
    <property type="component" value="Unassembled WGS sequence"/>
</dbReference>
<dbReference type="CDD" id="cd05297">
    <property type="entry name" value="GH4_alpha_glucosidase_galactosidase"/>
    <property type="match status" value="1"/>
</dbReference>
<evidence type="ECO:0000256" key="2">
    <source>
        <dbReference type="ARBA" id="ARBA00010141"/>
    </source>
</evidence>
<dbReference type="InterPro" id="IPR036291">
    <property type="entry name" value="NAD(P)-bd_dom_sf"/>
</dbReference>
<comment type="cofactor">
    <cofactor evidence="12">
        <name>NAD(+)</name>
        <dbReference type="ChEBI" id="CHEBI:57540"/>
    </cofactor>
    <text evidence="12">Binds 1 NAD(+) per subunit.</text>
</comment>
<keyword evidence="7" id="KW-0119">Carbohydrate metabolism</keyword>
<feature type="binding site" evidence="10">
    <location>
        <position position="171"/>
    </location>
    <ligand>
        <name>Mn(2+)</name>
        <dbReference type="ChEBI" id="CHEBI:29035"/>
    </ligand>
</feature>
<evidence type="ECO:0000256" key="3">
    <source>
        <dbReference type="ARBA" id="ARBA00022723"/>
    </source>
</evidence>
<keyword evidence="5 12" id="KW-0520">NAD</keyword>
<dbReference type="Gene3D" id="3.90.1820.10">
    <property type="entry name" value="AglA-like glucosidase"/>
    <property type="match status" value="1"/>
</dbReference>
<comment type="caution">
    <text evidence="15">The sequence shown here is derived from an EMBL/GenBank/DDBJ whole genome shotgun (WGS) entry which is preliminary data.</text>
</comment>
<dbReference type="GO" id="GO:0005975">
    <property type="term" value="P:carbohydrate metabolic process"/>
    <property type="evidence" value="ECO:0007669"/>
    <property type="project" value="InterPro"/>
</dbReference>
<dbReference type="GO" id="GO:0004553">
    <property type="term" value="F:hydrolase activity, hydrolyzing O-glycosyl compounds"/>
    <property type="evidence" value="ECO:0007669"/>
    <property type="project" value="InterPro"/>
</dbReference>
<dbReference type="PANTHER" id="PTHR32092">
    <property type="entry name" value="6-PHOSPHO-BETA-GLUCOSIDASE-RELATED"/>
    <property type="match status" value="1"/>
</dbReference>
<dbReference type="PRINTS" id="PR00732">
    <property type="entry name" value="GLHYDRLASE4"/>
</dbReference>
<evidence type="ECO:0000256" key="13">
    <source>
        <dbReference type="SAM" id="Coils"/>
    </source>
</evidence>
<reference evidence="15 16" key="1">
    <citation type="journal article" date="2014" name="Int. J. Syst. Evol. Microbiol.">
        <title>Complete genome sequence of Corynebacterium casei LMG S-19264T (=DSM 44701T), isolated from a smear-ripened cheese.</title>
        <authorList>
            <consortium name="US DOE Joint Genome Institute (JGI-PGF)"/>
            <person name="Walter F."/>
            <person name="Albersmeier A."/>
            <person name="Kalinowski J."/>
            <person name="Ruckert C."/>
        </authorList>
    </citation>
    <scope>NUCLEOTIDE SEQUENCE [LARGE SCALE GENOMIC DNA]</scope>
    <source>
        <strain evidence="15 16">CGMCC 1.15286</strain>
    </source>
</reference>
<keyword evidence="8 12" id="KW-0326">Glycosidase</keyword>
<evidence type="ECO:0000256" key="1">
    <source>
        <dbReference type="ARBA" id="ARBA00001936"/>
    </source>
</evidence>